<reference evidence="3 4" key="1">
    <citation type="submission" date="2019-04" db="EMBL/GenBank/DDBJ databases">
        <title>Niastella caeni sp. nov., isolated from activated sludge.</title>
        <authorList>
            <person name="Sheng M."/>
        </authorList>
    </citation>
    <scope>NUCLEOTIDE SEQUENCE [LARGE SCALE GENOMIC DNA]</scope>
    <source>
        <strain evidence="3 4">HX-2-15</strain>
    </source>
</reference>
<dbReference type="InterPro" id="IPR036709">
    <property type="entry name" value="Autotransporte_beta_dom_sf"/>
</dbReference>
<feature type="domain" description="Autotransporter" evidence="2">
    <location>
        <begin position="70"/>
        <end position="186"/>
    </location>
</feature>
<gene>
    <name evidence="3" type="ORF">FAM09_09685</name>
</gene>
<dbReference type="OrthoDB" id="7064115at2"/>
<feature type="signal peptide" evidence="1">
    <location>
        <begin position="1"/>
        <end position="19"/>
    </location>
</feature>
<evidence type="ECO:0000313" key="4">
    <source>
        <dbReference type="Proteomes" id="UP000306918"/>
    </source>
</evidence>
<sequence length="188" mass="21148">MKKSVILIGLIFFVSQLLAQTTTSKHAFEVEVDPIAYMLNGYSLHGIYQRNHLRFDLGVFGIEQPEFAHGNEGFKVKTQGIGLKVNYLFKDVQGFYAGLDGGYASTRATFNKTGEGDTGHSYSLGIHAGYRYFPFIKREGLLKGLYINPWAGIGYSFIYDEVKISAAPFKENKTTFFPTIHIGYRFSK</sequence>
<evidence type="ECO:0000313" key="3">
    <source>
        <dbReference type="EMBL" id="THU40141.1"/>
    </source>
</evidence>
<evidence type="ECO:0000259" key="2">
    <source>
        <dbReference type="Pfam" id="PF03797"/>
    </source>
</evidence>
<dbReference type="SUPFAM" id="SSF103515">
    <property type="entry name" value="Autotransporter"/>
    <property type="match status" value="1"/>
</dbReference>
<accession>A0A4S8HXW0</accession>
<keyword evidence="1" id="KW-0732">Signal</keyword>
<evidence type="ECO:0000256" key="1">
    <source>
        <dbReference type="SAM" id="SignalP"/>
    </source>
</evidence>
<proteinExistence type="predicted"/>
<dbReference type="InterPro" id="IPR005546">
    <property type="entry name" value="Autotransporte_beta"/>
</dbReference>
<protein>
    <submittedName>
        <fullName evidence="3">Autotransporter outer membrane beta-barrel domain-containing protein</fullName>
    </submittedName>
</protein>
<organism evidence="3 4">
    <name type="scientific">Niastella caeni</name>
    <dbReference type="NCBI Taxonomy" id="2569763"/>
    <lineage>
        <taxon>Bacteria</taxon>
        <taxon>Pseudomonadati</taxon>
        <taxon>Bacteroidota</taxon>
        <taxon>Chitinophagia</taxon>
        <taxon>Chitinophagales</taxon>
        <taxon>Chitinophagaceae</taxon>
        <taxon>Niastella</taxon>
    </lineage>
</organism>
<dbReference type="RefSeq" id="WP_136576895.1">
    <property type="nucleotide sequence ID" value="NZ_STFF01000002.1"/>
</dbReference>
<dbReference type="AlphaFoldDB" id="A0A4S8HXW0"/>
<dbReference type="EMBL" id="STFF01000002">
    <property type="protein sequence ID" value="THU40141.1"/>
    <property type="molecule type" value="Genomic_DNA"/>
</dbReference>
<dbReference type="Proteomes" id="UP000306918">
    <property type="component" value="Unassembled WGS sequence"/>
</dbReference>
<comment type="caution">
    <text evidence="3">The sequence shown here is derived from an EMBL/GenBank/DDBJ whole genome shotgun (WGS) entry which is preliminary data.</text>
</comment>
<keyword evidence="4" id="KW-1185">Reference proteome</keyword>
<feature type="chain" id="PRO_5020807123" evidence="1">
    <location>
        <begin position="20"/>
        <end position="188"/>
    </location>
</feature>
<dbReference type="Pfam" id="PF03797">
    <property type="entry name" value="Autotransporter"/>
    <property type="match status" value="1"/>
</dbReference>
<name>A0A4S8HXW0_9BACT</name>